<dbReference type="Gene3D" id="2.40.170.20">
    <property type="entry name" value="TonB-dependent receptor, beta-barrel domain"/>
    <property type="match status" value="1"/>
</dbReference>
<dbReference type="Gene3D" id="2.60.40.1120">
    <property type="entry name" value="Carboxypeptidase-like, regulatory domain"/>
    <property type="match status" value="1"/>
</dbReference>
<dbReference type="Pfam" id="PF13715">
    <property type="entry name" value="CarbopepD_reg_2"/>
    <property type="match status" value="1"/>
</dbReference>
<evidence type="ECO:0000256" key="1">
    <source>
        <dbReference type="ARBA" id="ARBA00004571"/>
    </source>
</evidence>
<dbReference type="InterPro" id="IPR036942">
    <property type="entry name" value="Beta-barrel_TonB_sf"/>
</dbReference>
<dbReference type="InterPro" id="IPR023996">
    <property type="entry name" value="TonB-dep_OMP_SusC/RagA"/>
</dbReference>
<dbReference type="Gene3D" id="2.170.130.10">
    <property type="entry name" value="TonB-dependent receptor, plug domain"/>
    <property type="match status" value="1"/>
</dbReference>
<keyword evidence="3 7" id="KW-1134">Transmembrane beta strand</keyword>
<evidence type="ECO:0000259" key="8">
    <source>
        <dbReference type="Pfam" id="PF07715"/>
    </source>
</evidence>
<dbReference type="PROSITE" id="PS52016">
    <property type="entry name" value="TONB_DEPENDENT_REC_3"/>
    <property type="match status" value="1"/>
</dbReference>
<evidence type="ECO:0000256" key="7">
    <source>
        <dbReference type="PROSITE-ProRule" id="PRU01360"/>
    </source>
</evidence>
<dbReference type="InterPro" id="IPR037066">
    <property type="entry name" value="Plug_dom_sf"/>
</dbReference>
<accession>A0ABP6XWN8</accession>
<gene>
    <name evidence="9" type="ORF">GCM10022395_23750</name>
</gene>
<keyword evidence="2 7" id="KW-0813">Transport</keyword>
<keyword evidence="5 7" id="KW-0472">Membrane</keyword>
<dbReference type="Proteomes" id="UP001500954">
    <property type="component" value="Unassembled WGS sequence"/>
</dbReference>
<reference evidence="10" key="1">
    <citation type="journal article" date="2019" name="Int. J. Syst. Evol. Microbiol.">
        <title>The Global Catalogue of Microorganisms (GCM) 10K type strain sequencing project: providing services to taxonomists for standard genome sequencing and annotation.</title>
        <authorList>
            <consortium name="The Broad Institute Genomics Platform"/>
            <consortium name="The Broad Institute Genome Sequencing Center for Infectious Disease"/>
            <person name="Wu L."/>
            <person name="Ma J."/>
        </authorList>
    </citation>
    <scope>NUCLEOTIDE SEQUENCE [LARGE SCALE GENOMIC DNA]</scope>
    <source>
        <strain evidence="10">JCM 17111</strain>
    </source>
</reference>
<evidence type="ECO:0000256" key="4">
    <source>
        <dbReference type="ARBA" id="ARBA00022692"/>
    </source>
</evidence>
<evidence type="ECO:0000256" key="6">
    <source>
        <dbReference type="ARBA" id="ARBA00023237"/>
    </source>
</evidence>
<dbReference type="InterPro" id="IPR039426">
    <property type="entry name" value="TonB-dep_rcpt-like"/>
</dbReference>
<dbReference type="InterPro" id="IPR023997">
    <property type="entry name" value="TonB-dep_OMP_SusC/RagA_CS"/>
</dbReference>
<dbReference type="NCBIfam" id="TIGR04057">
    <property type="entry name" value="SusC_RagA_signa"/>
    <property type="match status" value="1"/>
</dbReference>
<name>A0ABP6XWN8_9FLAO</name>
<dbReference type="InterPro" id="IPR012910">
    <property type="entry name" value="Plug_dom"/>
</dbReference>
<feature type="domain" description="TonB-dependent receptor plug" evidence="8">
    <location>
        <begin position="193"/>
        <end position="301"/>
    </location>
</feature>
<sequence length="1061" mass="117973">MSAIDTYSQTITLDVEDMTVASVINKIESTTEYRFVYNTKFVNLNRKVSVKAKETAIDDFLTNLFGSTHTSFKVRGTQIVLKKKKKADVVSNTTESKVEVQELEVTGQVKDQTGMPLAGATVIVKGTSRGVTSDFDGNYKITVNENDILSFSYVGYGTQEIPVSGQTVIDVVLKEDVDLLQEVVVVAYGTQKKETLTSSVVEVKADKLTDVTTPEVATMLQGKVSGVQVLPSSGAPGSSPNIFIRGRSSISNGNNEPLWVVDGIIFGNSDPKLNPNDIASLSVLKDASATALYGNRAANGVIIVTTKRGAEGAKPKVEVFLKTALNQFNPGNFKVMNSQQLYDLHEQLGNPFDWFTEDLLERDYDWVDGATQDAFVKDASIRFTAATETHNLLISSGYYSEESTVIGNDLDRYNFRTNLDYNITDKLTIKPKLYFVFDRREHVNEAPLYEAYTNLPWDLPFAEDGSVVNANQAQGDDWLGRDKRNFFYDRQWNYNDSRSFDLFASFDFEYKLLPNLTFISTNNFRWGNYESFSYVDPRSNSGRSFNGSVTDYNSRSLNRFTNQMLKYSNMFSDDHTINVLAAYEYNDSSSRWFQAESQNILVNGKVQNIGLEAAQINGNAGESAQQSVLLSADYDYKSKYFVKGSIRVDGASAFDPEYRYGTFYSAAAGWNIHKENFFNVDEINVLKLRGSYGSVGNLIGGFAFLTTYDVQFQYAGTIAAKPNRLGTPNISWEKITESNIGLDATLFNAVDLTVDYYNKESSDLLFFRRLPDLSGYSGRYENIGSVTNKGIEIGTTANIVNKEDFSISAGFNVSFNKNEVKALPDGADIFGAGNTIIREGEEFGAFYMRKWLGVHPANGTPVYEVVNEDGTKSTTADYNEATVQIAGSANPDFTGGFNTNITYKNFTLSSNWSFSYGAELYNSSRNLFDSDGFYLQFNQMALPDGWSRWQQSGDIATHPVPQQGGHPSGNLTSTRYLEDGSYLRLNNIRLSYNLPESLFEKVGIRGANIYVTGDNLVTFTKFTGVDPTINDVDDNYITIFGFTSLGYPVPKRFALGLNLSF</sequence>
<organism evidence="9 10">
    <name type="scientific">Snuella lapsa</name>
    <dbReference type="NCBI Taxonomy" id="870481"/>
    <lineage>
        <taxon>Bacteria</taxon>
        <taxon>Pseudomonadati</taxon>
        <taxon>Bacteroidota</taxon>
        <taxon>Flavobacteriia</taxon>
        <taxon>Flavobacteriales</taxon>
        <taxon>Flavobacteriaceae</taxon>
        <taxon>Snuella</taxon>
    </lineage>
</organism>
<comment type="subcellular location">
    <subcellularLocation>
        <location evidence="1 7">Cell outer membrane</location>
        <topology evidence="1 7">Multi-pass membrane protein</topology>
    </subcellularLocation>
</comment>
<evidence type="ECO:0000313" key="9">
    <source>
        <dbReference type="EMBL" id="GAA3573776.1"/>
    </source>
</evidence>
<proteinExistence type="inferred from homology"/>
<dbReference type="SUPFAM" id="SSF49464">
    <property type="entry name" value="Carboxypeptidase regulatory domain-like"/>
    <property type="match status" value="1"/>
</dbReference>
<protein>
    <submittedName>
        <fullName evidence="9">TonB-dependent receptor</fullName>
    </submittedName>
</protein>
<keyword evidence="6 7" id="KW-0998">Cell outer membrane</keyword>
<dbReference type="EMBL" id="BAABCY010000065">
    <property type="protein sequence ID" value="GAA3573776.1"/>
    <property type="molecule type" value="Genomic_DNA"/>
</dbReference>
<evidence type="ECO:0000256" key="5">
    <source>
        <dbReference type="ARBA" id="ARBA00023136"/>
    </source>
</evidence>
<dbReference type="InterPro" id="IPR008969">
    <property type="entry name" value="CarboxyPept-like_regulatory"/>
</dbReference>
<dbReference type="Pfam" id="PF07715">
    <property type="entry name" value="Plug"/>
    <property type="match status" value="1"/>
</dbReference>
<comment type="caution">
    <text evidence="9">The sequence shown here is derived from an EMBL/GenBank/DDBJ whole genome shotgun (WGS) entry which is preliminary data.</text>
</comment>
<evidence type="ECO:0000256" key="2">
    <source>
        <dbReference type="ARBA" id="ARBA00022448"/>
    </source>
</evidence>
<keyword evidence="10" id="KW-1185">Reference proteome</keyword>
<evidence type="ECO:0000313" key="10">
    <source>
        <dbReference type="Proteomes" id="UP001500954"/>
    </source>
</evidence>
<keyword evidence="4 7" id="KW-0812">Transmembrane</keyword>
<keyword evidence="9" id="KW-0675">Receptor</keyword>
<evidence type="ECO:0000256" key="3">
    <source>
        <dbReference type="ARBA" id="ARBA00022452"/>
    </source>
</evidence>
<comment type="similarity">
    <text evidence="7">Belongs to the TonB-dependent receptor family.</text>
</comment>
<dbReference type="NCBIfam" id="TIGR04056">
    <property type="entry name" value="OMP_RagA_SusC"/>
    <property type="match status" value="1"/>
</dbReference>
<dbReference type="SUPFAM" id="SSF56935">
    <property type="entry name" value="Porins"/>
    <property type="match status" value="1"/>
</dbReference>